<evidence type="ECO:0000313" key="7">
    <source>
        <dbReference type="Proteomes" id="UP001500002"/>
    </source>
</evidence>
<evidence type="ECO:0000256" key="3">
    <source>
        <dbReference type="ARBA" id="ARBA00023163"/>
    </source>
</evidence>
<keyword evidence="1" id="KW-0805">Transcription regulation</keyword>
<accession>A0ABN2LSU0</accession>
<dbReference type="SUPFAM" id="SSF48498">
    <property type="entry name" value="Tetracyclin repressor-like, C-terminal domain"/>
    <property type="match status" value="1"/>
</dbReference>
<dbReference type="PROSITE" id="PS01081">
    <property type="entry name" value="HTH_TETR_1"/>
    <property type="match status" value="1"/>
</dbReference>
<feature type="DNA-binding region" description="H-T-H motif" evidence="4">
    <location>
        <begin position="38"/>
        <end position="57"/>
    </location>
</feature>
<dbReference type="InterPro" id="IPR011075">
    <property type="entry name" value="TetR_C"/>
</dbReference>
<dbReference type="InterPro" id="IPR001647">
    <property type="entry name" value="HTH_TetR"/>
</dbReference>
<comment type="caution">
    <text evidence="6">The sequence shown here is derived from an EMBL/GenBank/DDBJ whole genome shotgun (WGS) entry which is preliminary data.</text>
</comment>
<sequence>MIAPDHRSGPRRRGDELRGAIFDAVLAELAETGYAGLSIDAVAARARVSKASLYRRWPGKPELVIDAVYTTLPVPSESDDTGSLRGDLFAAFSRVADSLQGPSGQALKGLISETLRDPDVAERFRARGRGRGLETMRTLVARAVARGELGSAAVSERRLEVGHNLMRHEFLLNRDITPEFLASLIDDVVLPLLRVPDGG</sequence>
<proteinExistence type="predicted"/>
<protein>
    <submittedName>
        <fullName evidence="6">TetR/AcrR family transcriptional regulator</fullName>
    </submittedName>
</protein>
<evidence type="ECO:0000259" key="5">
    <source>
        <dbReference type="PROSITE" id="PS50977"/>
    </source>
</evidence>
<dbReference type="PANTHER" id="PTHR30055:SF148">
    <property type="entry name" value="TETR-FAMILY TRANSCRIPTIONAL REGULATOR"/>
    <property type="match status" value="1"/>
</dbReference>
<dbReference type="Proteomes" id="UP001500002">
    <property type="component" value="Unassembled WGS sequence"/>
</dbReference>
<dbReference type="InterPro" id="IPR050109">
    <property type="entry name" value="HTH-type_TetR-like_transc_reg"/>
</dbReference>
<evidence type="ECO:0000256" key="4">
    <source>
        <dbReference type="PROSITE-ProRule" id="PRU00335"/>
    </source>
</evidence>
<dbReference type="Pfam" id="PF00440">
    <property type="entry name" value="TetR_N"/>
    <property type="match status" value="1"/>
</dbReference>
<dbReference type="Pfam" id="PF16859">
    <property type="entry name" value="TetR_C_11"/>
    <property type="match status" value="1"/>
</dbReference>
<dbReference type="InterPro" id="IPR009057">
    <property type="entry name" value="Homeodomain-like_sf"/>
</dbReference>
<dbReference type="InterPro" id="IPR036271">
    <property type="entry name" value="Tet_transcr_reg_TetR-rel_C_sf"/>
</dbReference>
<keyword evidence="3" id="KW-0804">Transcription</keyword>
<organism evidence="6 7">
    <name type="scientific">Agromyces neolithicus</name>
    <dbReference type="NCBI Taxonomy" id="269420"/>
    <lineage>
        <taxon>Bacteria</taxon>
        <taxon>Bacillati</taxon>
        <taxon>Actinomycetota</taxon>
        <taxon>Actinomycetes</taxon>
        <taxon>Micrococcales</taxon>
        <taxon>Microbacteriaceae</taxon>
        <taxon>Agromyces</taxon>
    </lineage>
</organism>
<dbReference type="SUPFAM" id="SSF46689">
    <property type="entry name" value="Homeodomain-like"/>
    <property type="match status" value="1"/>
</dbReference>
<dbReference type="Gene3D" id="1.10.357.10">
    <property type="entry name" value="Tetracycline Repressor, domain 2"/>
    <property type="match status" value="1"/>
</dbReference>
<evidence type="ECO:0000256" key="1">
    <source>
        <dbReference type="ARBA" id="ARBA00023015"/>
    </source>
</evidence>
<reference evidence="6 7" key="1">
    <citation type="journal article" date="2019" name="Int. J. Syst. Evol. Microbiol.">
        <title>The Global Catalogue of Microorganisms (GCM) 10K type strain sequencing project: providing services to taxonomists for standard genome sequencing and annotation.</title>
        <authorList>
            <consortium name="The Broad Institute Genomics Platform"/>
            <consortium name="The Broad Institute Genome Sequencing Center for Infectious Disease"/>
            <person name="Wu L."/>
            <person name="Ma J."/>
        </authorList>
    </citation>
    <scope>NUCLEOTIDE SEQUENCE [LARGE SCALE GENOMIC DNA]</scope>
    <source>
        <strain evidence="6 7">JCM 14322</strain>
    </source>
</reference>
<feature type="domain" description="HTH tetR-type" evidence="5">
    <location>
        <begin position="15"/>
        <end position="75"/>
    </location>
</feature>
<dbReference type="InterPro" id="IPR023772">
    <property type="entry name" value="DNA-bd_HTH_TetR-type_CS"/>
</dbReference>
<dbReference type="Gene3D" id="1.10.10.60">
    <property type="entry name" value="Homeodomain-like"/>
    <property type="match status" value="1"/>
</dbReference>
<name>A0ABN2LSU0_9MICO</name>
<evidence type="ECO:0000256" key="2">
    <source>
        <dbReference type="ARBA" id="ARBA00023125"/>
    </source>
</evidence>
<keyword evidence="2 4" id="KW-0238">DNA-binding</keyword>
<dbReference type="PROSITE" id="PS50977">
    <property type="entry name" value="HTH_TETR_2"/>
    <property type="match status" value="1"/>
</dbReference>
<gene>
    <name evidence="6" type="ORF">GCM10009749_02640</name>
</gene>
<keyword evidence="7" id="KW-1185">Reference proteome</keyword>
<dbReference type="RefSeq" id="WP_344292624.1">
    <property type="nucleotide sequence ID" value="NZ_BAAANJ010000001.1"/>
</dbReference>
<evidence type="ECO:0000313" key="6">
    <source>
        <dbReference type="EMBL" id="GAA1798463.1"/>
    </source>
</evidence>
<dbReference type="EMBL" id="BAAANJ010000001">
    <property type="protein sequence ID" value="GAA1798463.1"/>
    <property type="molecule type" value="Genomic_DNA"/>
</dbReference>
<dbReference type="PANTHER" id="PTHR30055">
    <property type="entry name" value="HTH-TYPE TRANSCRIPTIONAL REGULATOR RUTR"/>
    <property type="match status" value="1"/>
</dbReference>